<dbReference type="Proteomes" id="UP000749559">
    <property type="component" value="Unassembled WGS sequence"/>
</dbReference>
<dbReference type="InterPro" id="IPR027268">
    <property type="entry name" value="Peptidase_M4/M1_CTD_sf"/>
</dbReference>
<sequence length="1057" mass="121227">MDSDKENLRLSDISMANSGTSLNVGTMGSTKGTGCYISRLIGFILAFLVVAVCVCVGLIVHFAAPGRKLACECNCGEWNTVVPPLASTMLPPSTDRLLGICQNVSTEIDTCFCPKPKPPEILPPPTPPTRPDGLRLPTNIIPSHYNIELQPNVYAKDENGDFQFTGKVDIKVTCVSSTDQIILHIDELTVNSVSIKDSAMNEVTPAGWSEDKERHFLVIDMGSRLPAGEYTLGFTCNGSLVKSSFRGLFLSSYKTKQNETRYLAATQFETTYLRKVFPCFDEPALKATYDVTLVRKSHFSSISNMEIKEQINRDDDWVADVYKTTVKMSPYLLAFVVSDFKSKNYTTKAGTFFRHWARPDYVDEGLLDYSLGVSGRILEFFEDYTGVKYPLNKTDQIALPDFRSGAMENWGLVTYRETLLLYTKAYVGTNRKMRVTGVIAHELAHQWFGNLVTCAWWSDTWVNEAWATFMTAPAVDNLTEVNWKYDDEFVLRQRVQPYLVNDGGSTSQPIYVKDIEHHIDVRKAFSGITYNKGGSVIRMMRDFLGEDVFKACVNKYLTKFAYKPAFTEDLYEAFQEAIDTFPQTRLNWDSSKVNFTDIMNTWIRQMGYPVIDVTKHNNGVTLTQKHFLYNESEPLSEESIYGDYLWHVPLTRRTPNEEDYIWMYRDREVNVSTWNDDTWMLFNVDQKGFYRVNYDAVLWGKLVMALKSNNSQISVQNRAQLVDDSFNLAKAGQLDYVIALRTTEYLKNEREYIPWAAALTGLTEVETMLRYTEAYTEFREYVLDRLLPVYNLTGWNNSDPVEHQEKYLRSNMIAQACKHRHQPCLNEASKLFDDWMNTGINDIHPDFRGTVYCEAVQNGGWSEWSHVWDQYNRWTTDYIEFEKDRLRRALACTREPWILKKYLAIAVEKLNAADSPSSLMVREIASRDIGKGIVWNYIQTNWGTINRSRSSILSTITSGWNTQEQLQMLKSLIERYPGTSSSEQSALNRLVVRTRHNIKWMENNYMNIHNFLISANKGGAESSIVSEGRTKRNALWVENADMYPIEDDFSSDDNAFY</sequence>
<dbReference type="InterPro" id="IPR042097">
    <property type="entry name" value="Aminopeptidase_N-like_N_sf"/>
</dbReference>
<keyword evidence="13" id="KW-0482">Metalloprotease</keyword>
<dbReference type="Gene3D" id="1.10.390.10">
    <property type="entry name" value="Neutral Protease Domain 2"/>
    <property type="match status" value="1"/>
</dbReference>
<evidence type="ECO:0000256" key="16">
    <source>
        <dbReference type="ARBA" id="ARBA00023180"/>
    </source>
</evidence>
<dbReference type="EMBL" id="CAIIXF020000003">
    <property type="protein sequence ID" value="CAH1780259.1"/>
    <property type="molecule type" value="Genomic_DNA"/>
</dbReference>
<dbReference type="AlphaFoldDB" id="A0A8J1USG8"/>
<evidence type="ECO:0000313" key="20">
    <source>
        <dbReference type="EMBL" id="CAH1780259.1"/>
    </source>
</evidence>
<dbReference type="SUPFAM" id="SSF63737">
    <property type="entry name" value="Leukotriene A4 hydrolase N-terminal domain"/>
    <property type="match status" value="1"/>
</dbReference>
<dbReference type="SUPFAM" id="SSF55486">
    <property type="entry name" value="Metalloproteases ('zincins'), catalytic domain"/>
    <property type="match status" value="1"/>
</dbReference>
<dbReference type="GO" id="GO:0043171">
    <property type="term" value="P:peptide catabolic process"/>
    <property type="evidence" value="ECO:0007669"/>
    <property type="project" value="TreeGrafter"/>
</dbReference>
<dbReference type="GO" id="GO:0070006">
    <property type="term" value="F:metalloaminopeptidase activity"/>
    <property type="evidence" value="ECO:0007669"/>
    <property type="project" value="TreeGrafter"/>
</dbReference>
<keyword evidence="12" id="KW-1133">Transmembrane helix</keyword>
<dbReference type="GO" id="GO:0006508">
    <property type="term" value="P:proteolysis"/>
    <property type="evidence" value="ECO:0007669"/>
    <property type="project" value="UniProtKB-KW"/>
</dbReference>
<dbReference type="GO" id="GO:0005737">
    <property type="term" value="C:cytoplasm"/>
    <property type="evidence" value="ECO:0007669"/>
    <property type="project" value="TreeGrafter"/>
</dbReference>
<protein>
    <submittedName>
        <fullName evidence="20">Uncharacterized protein</fullName>
    </submittedName>
</protein>
<dbReference type="Pfam" id="PF11838">
    <property type="entry name" value="ERAP1_C"/>
    <property type="match status" value="1"/>
</dbReference>
<evidence type="ECO:0000256" key="6">
    <source>
        <dbReference type="ARBA" id="ARBA00022670"/>
    </source>
</evidence>
<dbReference type="PANTHER" id="PTHR11533:SF301">
    <property type="entry name" value="AMINOPEPTIDASE"/>
    <property type="match status" value="1"/>
</dbReference>
<evidence type="ECO:0000256" key="19">
    <source>
        <dbReference type="PIRSR" id="PIRSR634016-4"/>
    </source>
</evidence>
<keyword evidence="16" id="KW-0325">Glycoprotein</keyword>
<keyword evidence="21" id="KW-1185">Reference proteome</keyword>
<evidence type="ECO:0000256" key="7">
    <source>
        <dbReference type="ARBA" id="ARBA00022692"/>
    </source>
</evidence>
<keyword evidence="9" id="KW-0378">Hydrolase</keyword>
<keyword evidence="11" id="KW-0735">Signal-anchor</keyword>
<name>A0A8J1USG8_OWEFU</name>
<evidence type="ECO:0000256" key="1">
    <source>
        <dbReference type="ARBA" id="ARBA00004236"/>
    </source>
</evidence>
<keyword evidence="5" id="KW-1003">Cell membrane</keyword>
<keyword evidence="10 18" id="KW-0862">Zinc</keyword>
<dbReference type="Gene3D" id="2.60.40.1910">
    <property type="match status" value="1"/>
</dbReference>
<feature type="binding site" evidence="18">
    <location>
        <position position="464"/>
    </location>
    <ligand>
        <name>Zn(2+)</name>
        <dbReference type="ChEBI" id="CHEBI:29105"/>
        <note>catalytic</note>
    </ligand>
</feature>
<proteinExistence type="inferred from homology"/>
<feature type="binding site" evidence="18">
    <location>
        <position position="445"/>
    </location>
    <ligand>
        <name>Zn(2+)</name>
        <dbReference type="ChEBI" id="CHEBI:29105"/>
        <note>catalytic</note>
    </ligand>
</feature>
<dbReference type="InterPro" id="IPR050344">
    <property type="entry name" value="Peptidase_M1_aminopeptidases"/>
</dbReference>
<evidence type="ECO:0000256" key="11">
    <source>
        <dbReference type="ARBA" id="ARBA00022968"/>
    </source>
</evidence>
<dbReference type="Pfam" id="PF01433">
    <property type="entry name" value="Peptidase_M1"/>
    <property type="match status" value="1"/>
</dbReference>
<feature type="active site" description="Proton acceptor" evidence="17">
    <location>
        <position position="442"/>
    </location>
</feature>
<evidence type="ECO:0000256" key="12">
    <source>
        <dbReference type="ARBA" id="ARBA00022989"/>
    </source>
</evidence>
<evidence type="ECO:0000256" key="10">
    <source>
        <dbReference type="ARBA" id="ARBA00022833"/>
    </source>
</evidence>
<dbReference type="InterPro" id="IPR045357">
    <property type="entry name" value="Aminopeptidase_N-like_N"/>
</dbReference>
<evidence type="ECO:0000256" key="15">
    <source>
        <dbReference type="ARBA" id="ARBA00023157"/>
    </source>
</evidence>
<dbReference type="PRINTS" id="PR00756">
    <property type="entry name" value="ALADIPTASE"/>
</dbReference>
<reference evidence="20" key="1">
    <citation type="submission" date="2022-03" db="EMBL/GenBank/DDBJ databases">
        <authorList>
            <person name="Martin C."/>
        </authorList>
    </citation>
    <scope>NUCLEOTIDE SEQUENCE</scope>
</reference>
<dbReference type="InterPro" id="IPR001930">
    <property type="entry name" value="Peptidase_M1"/>
</dbReference>
<accession>A0A8J1USG8</accession>
<dbReference type="Gene3D" id="1.25.50.20">
    <property type="match status" value="1"/>
</dbReference>
<dbReference type="GO" id="GO:0005615">
    <property type="term" value="C:extracellular space"/>
    <property type="evidence" value="ECO:0007669"/>
    <property type="project" value="TreeGrafter"/>
</dbReference>
<dbReference type="GO" id="GO:0042277">
    <property type="term" value="F:peptide binding"/>
    <property type="evidence" value="ECO:0007669"/>
    <property type="project" value="TreeGrafter"/>
</dbReference>
<dbReference type="Pfam" id="PF17900">
    <property type="entry name" value="Peptidase_M1_N"/>
    <property type="match status" value="1"/>
</dbReference>
<feature type="binding site" evidence="18">
    <location>
        <position position="441"/>
    </location>
    <ligand>
        <name>Zn(2+)</name>
        <dbReference type="ChEBI" id="CHEBI:29105"/>
        <note>catalytic</note>
    </ligand>
</feature>
<keyword evidence="6" id="KW-0645">Protease</keyword>
<dbReference type="InterPro" id="IPR014782">
    <property type="entry name" value="Peptidase_M1_dom"/>
</dbReference>
<comment type="similarity">
    <text evidence="3">Belongs to the peptidase M1 family.</text>
</comment>
<evidence type="ECO:0000256" key="9">
    <source>
        <dbReference type="ARBA" id="ARBA00022801"/>
    </source>
</evidence>
<comment type="subcellular location">
    <subcellularLocation>
        <location evidence="1">Cell membrane</location>
    </subcellularLocation>
    <subcellularLocation>
        <location evidence="2">Membrane</location>
        <topology evidence="2">Single-pass type II membrane protein</topology>
    </subcellularLocation>
</comment>
<dbReference type="FunFam" id="1.25.50.20:FF:000001">
    <property type="entry name" value="Aminopeptidase"/>
    <property type="match status" value="1"/>
</dbReference>
<evidence type="ECO:0000313" key="21">
    <source>
        <dbReference type="Proteomes" id="UP000749559"/>
    </source>
</evidence>
<keyword evidence="8 18" id="KW-0479">Metal-binding</keyword>
<keyword evidence="4" id="KW-0031">Aminopeptidase</keyword>
<dbReference type="PANTHER" id="PTHR11533">
    <property type="entry name" value="PROTEASE M1 ZINC METALLOPROTEASE"/>
    <property type="match status" value="1"/>
</dbReference>
<evidence type="ECO:0000256" key="4">
    <source>
        <dbReference type="ARBA" id="ARBA00022438"/>
    </source>
</evidence>
<evidence type="ECO:0000256" key="14">
    <source>
        <dbReference type="ARBA" id="ARBA00023136"/>
    </source>
</evidence>
<keyword evidence="14" id="KW-0472">Membrane</keyword>
<comment type="cofactor">
    <cofactor evidence="18">
        <name>Zn(2+)</name>
        <dbReference type="ChEBI" id="CHEBI:29105"/>
    </cofactor>
    <text evidence="18">Binds 1 zinc ion per subunit.</text>
</comment>
<dbReference type="Gene3D" id="2.60.40.1730">
    <property type="entry name" value="tricorn interacting facor f3 domain"/>
    <property type="match status" value="1"/>
</dbReference>
<gene>
    <name evidence="20" type="ORF">OFUS_LOCUS6972</name>
</gene>
<dbReference type="GO" id="GO:0008270">
    <property type="term" value="F:zinc ion binding"/>
    <property type="evidence" value="ECO:0007669"/>
    <property type="project" value="InterPro"/>
</dbReference>
<evidence type="ECO:0000256" key="2">
    <source>
        <dbReference type="ARBA" id="ARBA00004606"/>
    </source>
</evidence>
<dbReference type="FunFam" id="1.10.390.10:FF:000006">
    <property type="entry name" value="Puromycin-sensitive aminopeptidase"/>
    <property type="match status" value="1"/>
</dbReference>
<evidence type="ECO:0000256" key="3">
    <source>
        <dbReference type="ARBA" id="ARBA00010136"/>
    </source>
</evidence>
<dbReference type="FunFam" id="2.60.40.1730:FF:000012">
    <property type="entry name" value="Aminopeptidase N"/>
    <property type="match status" value="1"/>
</dbReference>
<dbReference type="FunFam" id="2.60.40.1910:FF:000006">
    <property type="entry name" value="Aminopeptidase"/>
    <property type="match status" value="1"/>
</dbReference>
<evidence type="ECO:0000256" key="5">
    <source>
        <dbReference type="ARBA" id="ARBA00022475"/>
    </source>
</evidence>
<dbReference type="CDD" id="cd09601">
    <property type="entry name" value="M1_APN-Q_like"/>
    <property type="match status" value="1"/>
</dbReference>
<dbReference type="GO" id="GO:0005886">
    <property type="term" value="C:plasma membrane"/>
    <property type="evidence" value="ECO:0007669"/>
    <property type="project" value="UniProtKB-SubCell"/>
</dbReference>
<evidence type="ECO:0000256" key="18">
    <source>
        <dbReference type="PIRSR" id="PIRSR634016-3"/>
    </source>
</evidence>
<evidence type="ECO:0000256" key="13">
    <source>
        <dbReference type="ARBA" id="ARBA00023049"/>
    </source>
</evidence>
<evidence type="ECO:0000256" key="17">
    <source>
        <dbReference type="PIRSR" id="PIRSR634016-1"/>
    </source>
</evidence>
<dbReference type="OrthoDB" id="275509at2759"/>
<keyword evidence="15" id="KW-1015">Disulfide bond</keyword>
<dbReference type="InterPro" id="IPR024571">
    <property type="entry name" value="ERAP1-like_C_dom"/>
</dbReference>
<evidence type="ECO:0000256" key="8">
    <source>
        <dbReference type="ARBA" id="ARBA00022723"/>
    </source>
</evidence>
<feature type="site" description="Transition state stabilizer" evidence="19">
    <location>
        <position position="530"/>
    </location>
</feature>
<comment type="caution">
    <text evidence="20">The sequence shown here is derived from an EMBL/GenBank/DDBJ whole genome shotgun (WGS) entry which is preliminary data.</text>
</comment>
<keyword evidence="7" id="KW-0812">Transmembrane</keyword>
<dbReference type="InterPro" id="IPR034016">
    <property type="entry name" value="M1_APN-typ"/>
</dbReference>
<organism evidence="20 21">
    <name type="scientific">Owenia fusiformis</name>
    <name type="common">Polychaete worm</name>
    <dbReference type="NCBI Taxonomy" id="6347"/>
    <lineage>
        <taxon>Eukaryota</taxon>
        <taxon>Metazoa</taxon>
        <taxon>Spiralia</taxon>
        <taxon>Lophotrochozoa</taxon>
        <taxon>Annelida</taxon>
        <taxon>Polychaeta</taxon>
        <taxon>Sedentaria</taxon>
        <taxon>Canalipalpata</taxon>
        <taxon>Sabellida</taxon>
        <taxon>Oweniida</taxon>
        <taxon>Oweniidae</taxon>
        <taxon>Owenia</taxon>
    </lineage>
</organism>